<proteinExistence type="predicted"/>
<organism evidence="1 2">
    <name type="scientific">Pseudomonas gorinensis</name>
    <dbReference type="NCBI Taxonomy" id="3240790"/>
    <lineage>
        <taxon>Bacteria</taxon>
        <taxon>Pseudomonadati</taxon>
        <taxon>Pseudomonadota</taxon>
        <taxon>Gammaproteobacteria</taxon>
        <taxon>Pseudomonadales</taxon>
        <taxon>Pseudomonadaceae</taxon>
        <taxon>Pseudomonas</taxon>
    </lineage>
</organism>
<dbReference type="EMBL" id="CP006852">
    <property type="protein sequence ID" value="AHC34138.1"/>
    <property type="molecule type" value="Genomic_DNA"/>
</dbReference>
<evidence type="ECO:0000313" key="2">
    <source>
        <dbReference type="Proteomes" id="UP000018725"/>
    </source>
</evidence>
<dbReference type="Proteomes" id="UP000018725">
    <property type="component" value="Chromosome"/>
</dbReference>
<keyword evidence="2" id="KW-1185">Reference proteome</keyword>
<reference evidence="1 2" key="1">
    <citation type="journal article" date="2014" name="Genome Announc.">
        <title>Complete Genome Sequence of Pseudomonas sp. Strain TKP, Isolated from a gamma-Hexachlorocyclohexane-Degrading Mixed Culture.</title>
        <authorList>
            <person name="Ohtsubo Y."/>
            <person name="Kishida K."/>
            <person name="Sato T."/>
            <person name="Tabata M."/>
            <person name="Kawasumi T."/>
            <person name="Ogura Y."/>
            <person name="Hayashi T."/>
            <person name="Tsuda M."/>
            <person name="Nagata Y."/>
        </authorList>
    </citation>
    <scope>NUCLEOTIDE SEQUENCE [LARGE SCALE GENOMIC DNA]</scope>
    <source>
        <strain evidence="1 2">TKP</strain>
    </source>
</reference>
<accession>A0ACA7P2H4</accession>
<sequence>MITIESRARREAQAWANNIGRLSDDHSIIAINLDVEKYRTGRDNFYKSAKMMAPVFQRNTDAYM</sequence>
<gene>
    <name evidence="1" type="ORF">U771_07970</name>
</gene>
<protein>
    <submittedName>
        <fullName evidence="1">Uncharacterized protein</fullName>
    </submittedName>
</protein>
<name>A0ACA7P2H4_9PSED</name>
<evidence type="ECO:0000313" key="1">
    <source>
        <dbReference type="EMBL" id="AHC34138.1"/>
    </source>
</evidence>